<dbReference type="CDD" id="cd19916">
    <property type="entry name" value="OphMA_like"/>
    <property type="match status" value="1"/>
</dbReference>
<dbReference type="InterPro" id="IPR014777">
    <property type="entry name" value="4pyrrole_Mease_sub1"/>
</dbReference>
<proteinExistence type="predicted"/>
<reference evidence="3 4" key="1">
    <citation type="submission" date="2019-02" db="EMBL/GenBank/DDBJ databases">
        <title>Draft Genome Sequence of Streptomyces sp. AM-2504, identified by 16S rRNA comparative analysis as a Streptomyces Kasugaensis strain.</title>
        <authorList>
            <person name="Napolioni V."/>
            <person name="Giuliodori A.M."/>
            <person name="Spurio R."/>
            <person name="Fabbretti A."/>
        </authorList>
    </citation>
    <scope>NUCLEOTIDE SEQUENCE [LARGE SCALE GENOMIC DNA]</scope>
    <source>
        <strain evidence="3 4">AM-2504</strain>
    </source>
</reference>
<dbReference type="SUPFAM" id="SSF53790">
    <property type="entry name" value="Tetrapyrrole methylase"/>
    <property type="match status" value="1"/>
</dbReference>
<evidence type="ECO:0000259" key="2">
    <source>
        <dbReference type="Pfam" id="PF00590"/>
    </source>
</evidence>
<feature type="region of interest" description="Disordered" evidence="1">
    <location>
        <begin position="366"/>
        <end position="401"/>
    </location>
</feature>
<feature type="domain" description="Tetrapyrrole methylase" evidence="2">
    <location>
        <begin position="32"/>
        <end position="174"/>
    </location>
</feature>
<dbReference type="Gene3D" id="3.40.1010.10">
    <property type="entry name" value="Cobalt-precorrin-4 Transmethylase, Domain 1"/>
    <property type="match status" value="1"/>
</dbReference>
<sequence>MGTCSFCSGTSCRDSRGGRAGCGGRGMSAGALVVVGTGIKGVGHLTYEAVGWIEQVDRVAYCVSDPVTEAWIREHSRSSHDLYTLYGNDKPRSETYEQMVNALVEPVREGLTVCAVFYGHPGVFAYPPHEAIKVLRAEGVPAMMLPGVSALDCLFADLGVDPGTMGCQEVEATDLLLRRRSLLTDSHVVVWQVACVGDLGFRFGGFDNDNNRQVLVEYLEKFYPPDHQVTHYSAAQYAVCGPTIRTLALRDLRDEYLTGVSTLYVPPIAALDDDHAMAQRLGLSEDPSRSSRSIGTNTPAHLDRYLPTCVPSALATYLADLACDPSKLSAHLDDPQAAVDHAAGLNEEERAALLSGDAGAIRMAMKDTTETGTTDTPPGAQIEGRGGITPHSPRSTPRKEP</sequence>
<feature type="compositionally biased region" description="Low complexity" evidence="1">
    <location>
        <begin position="370"/>
        <end position="379"/>
    </location>
</feature>
<name>A0A4Q9HT10_STRKA</name>
<dbReference type="InterPro" id="IPR035996">
    <property type="entry name" value="4pyrrol_Methylase_sf"/>
</dbReference>
<dbReference type="GO" id="GO:0008168">
    <property type="term" value="F:methyltransferase activity"/>
    <property type="evidence" value="ECO:0007669"/>
    <property type="project" value="InterPro"/>
</dbReference>
<dbReference type="InterPro" id="IPR000878">
    <property type="entry name" value="4pyrrol_Mease"/>
</dbReference>
<dbReference type="Proteomes" id="UP000292452">
    <property type="component" value="Unassembled WGS sequence"/>
</dbReference>
<dbReference type="EMBL" id="SIXH01000156">
    <property type="protein sequence ID" value="TBO58203.1"/>
    <property type="molecule type" value="Genomic_DNA"/>
</dbReference>
<accession>A0A4Q9HT10</accession>
<keyword evidence="4" id="KW-1185">Reference proteome</keyword>
<comment type="caution">
    <text evidence="3">The sequence shown here is derived from an EMBL/GenBank/DDBJ whole genome shotgun (WGS) entry which is preliminary data.</text>
</comment>
<evidence type="ECO:0000313" key="4">
    <source>
        <dbReference type="Proteomes" id="UP000292452"/>
    </source>
</evidence>
<organism evidence="3 4">
    <name type="scientific">Streptomyces kasugaensis</name>
    <dbReference type="NCBI Taxonomy" id="1946"/>
    <lineage>
        <taxon>Bacteria</taxon>
        <taxon>Bacillati</taxon>
        <taxon>Actinomycetota</taxon>
        <taxon>Actinomycetes</taxon>
        <taxon>Kitasatosporales</taxon>
        <taxon>Streptomycetaceae</taxon>
        <taxon>Streptomyces</taxon>
    </lineage>
</organism>
<dbReference type="Pfam" id="PF00590">
    <property type="entry name" value="TP_methylase"/>
    <property type="match status" value="1"/>
</dbReference>
<gene>
    <name evidence="3" type="ORF">EYS09_18600</name>
</gene>
<evidence type="ECO:0000313" key="3">
    <source>
        <dbReference type="EMBL" id="TBO58203.1"/>
    </source>
</evidence>
<dbReference type="AlphaFoldDB" id="A0A4Q9HT10"/>
<protein>
    <recommendedName>
        <fullName evidence="2">Tetrapyrrole methylase domain-containing protein</fullName>
    </recommendedName>
</protein>
<evidence type="ECO:0000256" key="1">
    <source>
        <dbReference type="SAM" id="MobiDB-lite"/>
    </source>
</evidence>